<organism evidence="1 2">
    <name type="scientific">Elysia marginata</name>
    <dbReference type="NCBI Taxonomy" id="1093978"/>
    <lineage>
        <taxon>Eukaryota</taxon>
        <taxon>Metazoa</taxon>
        <taxon>Spiralia</taxon>
        <taxon>Lophotrochozoa</taxon>
        <taxon>Mollusca</taxon>
        <taxon>Gastropoda</taxon>
        <taxon>Heterobranchia</taxon>
        <taxon>Euthyneura</taxon>
        <taxon>Panpulmonata</taxon>
        <taxon>Sacoglossa</taxon>
        <taxon>Placobranchoidea</taxon>
        <taxon>Plakobranchidae</taxon>
        <taxon>Elysia</taxon>
    </lineage>
</organism>
<reference evidence="1 2" key="1">
    <citation type="journal article" date="2021" name="Elife">
        <title>Chloroplast acquisition without the gene transfer in kleptoplastic sea slugs, Plakobranchus ocellatus.</title>
        <authorList>
            <person name="Maeda T."/>
            <person name="Takahashi S."/>
            <person name="Yoshida T."/>
            <person name="Shimamura S."/>
            <person name="Takaki Y."/>
            <person name="Nagai Y."/>
            <person name="Toyoda A."/>
            <person name="Suzuki Y."/>
            <person name="Arimoto A."/>
            <person name="Ishii H."/>
            <person name="Satoh N."/>
            <person name="Nishiyama T."/>
            <person name="Hasebe M."/>
            <person name="Maruyama T."/>
            <person name="Minagawa J."/>
            <person name="Obokata J."/>
            <person name="Shigenobu S."/>
        </authorList>
    </citation>
    <scope>NUCLEOTIDE SEQUENCE [LARGE SCALE GENOMIC DNA]</scope>
</reference>
<accession>A0AAV4H1R2</accession>
<evidence type="ECO:0000313" key="1">
    <source>
        <dbReference type="EMBL" id="GFR92127.1"/>
    </source>
</evidence>
<keyword evidence="2" id="KW-1185">Reference proteome</keyword>
<proteinExistence type="predicted"/>
<dbReference type="EMBL" id="BMAT01008764">
    <property type="protein sequence ID" value="GFR92127.1"/>
    <property type="molecule type" value="Genomic_DNA"/>
</dbReference>
<evidence type="ECO:0000313" key="2">
    <source>
        <dbReference type="Proteomes" id="UP000762676"/>
    </source>
</evidence>
<dbReference type="Proteomes" id="UP000762676">
    <property type="component" value="Unassembled WGS sequence"/>
</dbReference>
<protein>
    <submittedName>
        <fullName evidence="1">Uncharacterized protein</fullName>
    </submittedName>
</protein>
<name>A0AAV4H1R2_9GAST</name>
<comment type="caution">
    <text evidence="1">The sequence shown here is derived from an EMBL/GenBank/DDBJ whole genome shotgun (WGS) entry which is preliminary data.</text>
</comment>
<sequence length="102" mass="11759">MEKLSMFACHQTSENRPDVYNRVKGCRKRGRPLMSLMDNVTTTTGLSLGEVIYRSLDHEAVGCCGIHWRSNHRTLCCRRVTYEEWGNMKSCSNFSAFVSSYR</sequence>
<gene>
    <name evidence="1" type="ORF">ElyMa_004345500</name>
</gene>
<dbReference type="AlphaFoldDB" id="A0AAV4H1R2"/>